<evidence type="ECO:0000256" key="1">
    <source>
        <dbReference type="SAM" id="MobiDB-lite"/>
    </source>
</evidence>
<sequence>MIMAFQCPGGLIKQLGRAADLGTQPSSTWHSPSSRPMSNPEPPKWSPPTKFGGRTLENRPHRPSSAGVALPGLGYVPSNMAKLLGSAQRTWA</sequence>
<reference evidence="2 3" key="1">
    <citation type="submission" date="2015-08" db="EMBL/GenBank/DDBJ databases">
        <title>Next Generation Sequencing and Analysis of the Genome of Puccinia sorghi L Schw, the Causal Agent of Maize Common Rust.</title>
        <authorList>
            <person name="Rochi L."/>
            <person name="Burguener G."/>
            <person name="Darino M."/>
            <person name="Turjanski A."/>
            <person name="Kreff E."/>
            <person name="Dieguez M.J."/>
            <person name="Sacco F."/>
        </authorList>
    </citation>
    <scope>NUCLEOTIDE SEQUENCE [LARGE SCALE GENOMIC DNA]</scope>
    <source>
        <strain evidence="2 3">RO10H11247</strain>
    </source>
</reference>
<feature type="region of interest" description="Disordered" evidence="1">
    <location>
        <begin position="20"/>
        <end position="65"/>
    </location>
</feature>
<keyword evidence="3" id="KW-1185">Reference proteome</keyword>
<accession>A0A0L6V9Z4</accession>
<proteinExistence type="predicted"/>
<dbReference type="AlphaFoldDB" id="A0A0L6V9Z4"/>
<name>A0A0L6V9Z4_9BASI</name>
<organism evidence="2 3">
    <name type="scientific">Puccinia sorghi</name>
    <dbReference type="NCBI Taxonomy" id="27349"/>
    <lineage>
        <taxon>Eukaryota</taxon>
        <taxon>Fungi</taxon>
        <taxon>Dikarya</taxon>
        <taxon>Basidiomycota</taxon>
        <taxon>Pucciniomycotina</taxon>
        <taxon>Pucciniomycetes</taxon>
        <taxon>Pucciniales</taxon>
        <taxon>Pucciniaceae</taxon>
        <taxon>Puccinia</taxon>
    </lineage>
</organism>
<evidence type="ECO:0000313" key="3">
    <source>
        <dbReference type="Proteomes" id="UP000037035"/>
    </source>
</evidence>
<dbReference type="EMBL" id="LAVV01006973">
    <property type="protein sequence ID" value="KNZ57583.1"/>
    <property type="molecule type" value="Genomic_DNA"/>
</dbReference>
<feature type="compositionally biased region" description="Polar residues" evidence="1">
    <location>
        <begin position="23"/>
        <end position="37"/>
    </location>
</feature>
<dbReference type="VEuPathDB" id="FungiDB:VP01_2122g3"/>
<evidence type="ECO:0000313" key="2">
    <source>
        <dbReference type="EMBL" id="KNZ57583.1"/>
    </source>
</evidence>
<protein>
    <submittedName>
        <fullName evidence="2">Uncharacterized protein</fullName>
    </submittedName>
</protein>
<gene>
    <name evidence="2" type="ORF">VP01_2122g3</name>
</gene>
<dbReference type="Proteomes" id="UP000037035">
    <property type="component" value="Unassembled WGS sequence"/>
</dbReference>
<comment type="caution">
    <text evidence="2">The sequence shown here is derived from an EMBL/GenBank/DDBJ whole genome shotgun (WGS) entry which is preliminary data.</text>
</comment>